<accession>K0JXJ1</accession>
<evidence type="ECO:0000256" key="7">
    <source>
        <dbReference type="ARBA" id="ARBA00022801"/>
    </source>
</evidence>
<reference evidence="13 14" key="1">
    <citation type="journal article" date="2012" name="BMC Genomics">
        <title>Complete genome sequence of Saccharothrix espanaensis DSM 44229T and comparison to the other completely sequenced Pseudonocardiaceae.</title>
        <authorList>
            <person name="Strobel T."/>
            <person name="Al-Dilaimi A."/>
            <person name="Blom J."/>
            <person name="Gessner A."/>
            <person name="Kalinowski J."/>
            <person name="Luzhetska M."/>
            <person name="Puhler A."/>
            <person name="Szczepanowski R."/>
            <person name="Bechthold A."/>
            <person name="Ruckert C."/>
        </authorList>
    </citation>
    <scope>NUCLEOTIDE SEQUENCE [LARGE SCALE GENOMIC DNA]</scope>
    <source>
        <strain evidence="14">ATCC 51144 / DSM 44229 / JCM 9112 / NBRC 15066 / NRRL 15764</strain>
    </source>
</reference>
<dbReference type="KEGG" id="sesp:BN6_27350"/>
<dbReference type="Proteomes" id="UP000006281">
    <property type="component" value="Chromosome"/>
</dbReference>
<evidence type="ECO:0000256" key="9">
    <source>
        <dbReference type="ARBA" id="ARBA00023049"/>
    </source>
</evidence>
<dbReference type="EMBL" id="HE804045">
    <property type="protein sequence ID" value="CCH30047.1"/>
    <property type="molecule type" value="Genomic_DNA"/>
</dbReference>
<protein>
    <submittedName>
        <fullName evidence="13">M6 family metalloprotease domain-containing protein</fullName>
    </submittedName>
</protein>
<keyword evidence="6 10" id="KW-0732">Signal</keyword>
<dbReference type="SUPFAM" id="SSF55486">
    <property type="entry name" value="Metalloproteases ('zincins'), catalytic domain"/>
    <property type="match status" value="1"/>
</dbReference>
<keyword evidence="4 13" id="KW-0645">Protease</keyword>
<dbReference type="PANTHER" id="PTHR13062:SF12">
    <property type="entry name" value="ALPHA-2-MACROGLOBULIN DOMAIN-CONTAINING PROTEIN"/>
    <property type="match status" value="1"/>
</dbReference>
<dbReference type="Pfam" id="PF20773">
    <property type="entry name" value="InhA-like_MAM"/>
    <property type="match status" value="1"/>
</dbReference>
<evidence type="ECO:0000259" key="11">
    <source>
        <dbReference type="Pfam" id="PF05547"/>
    </source>
</evidence>
<dbReference type="OrthoDB" id="275270at2"/>
<evidence type="ECO:0000256" key="6">
    <source>
        <dbReference type="ARBA" id="ARBA00022729"/>
    </source>
</evidence>
<dbReference type="InterPro" id="IPR048665">
    <property type="entry name" value="InhA-like_VEG"/>
</dbReference>
<dbReference type="BioCyc" id="SESP1179773:BN6_RS13260-MONOMER"/>
<keyword evidence="7" id="KW-0378">Hydrolase</keyword>
<dbReference type="PATRIC" id="fig|1179773.3.peg.2732"/>
<dbReference type="InterPro" id="IPR008757">
    <property type="entry name" value="Peptidase_M6-like_domain"/>
</dbReference>
<comment type="cofactor">
    <cofactor evidence="1">
        <name>Zn(2+)</name>
        <dbReference type="ChEBI" id="CHEBI:29105"/>
    </cofactor>
</comment>
<dbReference type="GO" id="GO:0046872">
    <property type="term" value="F:metal ion binding"/>
    <property type="evidence" value="ECO:0007669"/>
    <property type="project" value="UniProtKB-KW"/>
</dbReference>
<feature type="domain" description="Peptidase M6-like" evidence="11">
    <location>
        <begin position="96"/>
        <end position="408"/>
    </location>
</feature>
<dbReference type="STRING" id="1179773.BN6_27350"/>
<dbReference type="RefSeq" id="WP_015100159.1">
    <property type="nucleotide sequence ID" value="NC_019673.1"/>
</dbReference>
<keyword evidence="5" id="KW-0479">Metal-binding</keyword>
<dbReference type="GO" id="GO:0008237">
    <property type="term" value="F:metallopeptidase activity"/>
    <property type="evidence" value="ECO:0007669"/>
    <property type="project" value="UniProtKB-KW"/>
</dbReference>
<evidence type="ECO:0000313" key="14">
    <source>
        <dbReference type="Proteomes" id="UP000006281"/>
    </source>
</evidence>
<sequence length="785" mass="86489">MRRLLAGAAAIALATAGITIMPAAAAAAPDTTTDTVQSRPDELPHPLEDKRRALRQEALAKVLTGEATTEKRGASTVVKVGSKDKKNGQKAAKVDQYVELEREKVDKIFVVLAEFGNERHPQYPDQDTSPNTAGPVRFDGPKHNEIPQPNRGVDNTTIWQPDFSRQYFQDLYFSTAPDANSVANYYDKQSSGRYSVTGSVTNWVKVRYNEARYGRSDGFPCGSNVCNNSYELVRDAVTQWVADQRAAGRTPEQIRTELASFDEWDRYDYDGDGEFNEPDGYIDHFQIVHAGGDQADRDPWQGEDAIWSHRGYAFKNYNTGPGTNKLGGAPIGDTGLWVGDYTMQPENGGVSVFAHEYGHDLGLPDHYDISNGGTNSVNWWSLMGQTRVGEPGEAPGTRANELSAWDKLQLGWLDYEVAVAGQERTFDLGPHEYNTAKAQGLVVVLPDVSKTFNYGNPFAGSKMWWSDKGNDIDHSMTRAVDLTGKTTAELTLKARYEIEEDFDYLYVEAQNADGSWTQLDGTSDGKPFLRDSGDAPALSGTTADRWVDIKVPLNAYAGKSTKIRFAYRTDGGLALQGFFADALKLTADGATVFEDGAETGADWTLKGFRATAGSETKAYDQFYIASNRTYESYGKYNKTGPYRYSFPNKPKWVEHFPYQDGLLVSLWDTSYLDNNTSEHPGEGLILPVDANPAPIYNLEGGVWAPTVSGYDAPFGLQKSDSFTLHINGKASYVRGQPAKPVFDDTKQFWFPQTPTAGVKTPGVGVGLRVLQQSGTSMKVKLFKTK</sequence>
<evidence type="ECO:0000256" key="8">
    <source>
        <dbReference type="ARBA" id="ARBA00022833"/>
    </source>
</evidence>
<dbReference type="InterPro" id="IPR012300">
    <property type="entry name" value="Pept_M6_InhA"/>
</dbReference>
<evidence type="ECO:0000256" key="2">
    <source>
        <dbReference type="ARBA" id="ARBA00004613"/>
    </source>
</evidence>
<evidence type="ECO:0000256" key="10">
    <source>
        <dbReference type="SAM" id="SignalP"/>
    </source>
</evidence>
<keyword evidence="3" id="KW-0964">Secreted</keyword>
<gene>
    <name evidence="13" type="ordered locus">BN6_27350</name>
</gene>
<dbReference type="eggNOG" id="COG4412">
    <property type="taxonomic scope" value="Bacteria"/>
</dbReference>
<feature type="signal peptide" evidence="10">
    <location>
        <begin position="1"/>
        <end position="27"/>
    </location>
</feature>
<evidence type="ECO:0000256" key="3">
    <source>
        <dbReference type="ARBA" id="ARBA00022525"/>
    </source>
</evidence>
<keyword evidence="8" id="KW-0862">Zinc</keyword>
<comment type="subcellular location">
    <subcellularLocation>
        <location evidence="2">Secreted</location>
    </subcellularLocation>
</comment>
<evidence type="ECO:0000313" key="13">
    <source>
        <dbReference type="EMBL" id="CCH30047.1"/>
    </source>
</evidence>
<dbReference type="HOGENOM" id="CLU_010858_0_0_11"/>
<evidence type="ECO:0000259" key="12">
    <source>
        <dbReference type="Pfam" id="PF20774"/>
    </source>
</evidence>
<dbReference type="GO" id="GO:0006508">
    <property type="term" value="P:proteolysis"/>
    <property type="evidence" value="ECO:0007669"/>
    <property type="project" value="UniProtKB-KW"/>
</dbReference>
<name>K0JXJ1_SACES</name>
<dbReference type="NCBIfam" id="TIGR03296">
    <property type="entry name" value="M6dom_TIGR03296"/>
    <property type="match status" value="1"/>
</dbReference>
<dbReference type="PIRSF" id="PIRSF007519">
    <property type="entry name" value="Protease_InhA"/>
    <property type="match status" value="1"/>
</dbReference>
<organism evidence="13 14">
    <name type="scientific">Saccharothrix espanaensis (strain ATCC 51144 / DSM 44229 / JCM 9112 / NBRC 15066 / NRRL 15764)</name>
    <dbReference type="NCBI Taxonomy" id="1179773"/>
    <lineage>
        <taxon>Bacteria</taxon>
        <taxon>Bacillati</taxon>
        <taxon>Actinomycetota</taxon>
        <taxon>Actinomycetes</taxon>
        <taxon>Pseudonocardiales</taxon>
        <taxon>Pseudonocardiaceae</taxon>
        <taxon>Saccharothrix</taxon>
    </lineage>
</organism>
<dbReference type="AlphaFoldDB" id="K0JXJ1"/>
<feature type="domain" description="Immune inhibitor A-like metallopeptidase VEG" evidence="12">
    <location>
        <begin position="616"/>
        <end position="774"/>
    </location>
</feature>
<keyword evidence="9 13" id="KW-0482">Metalloprotease</keyword>
<evidence type="ECO:0000256" key="4">
    <source>
        <dbReference type="ARBA" id="ARBA00022670"/>
    </source>
</evidence>
<dbReference type="PANTHER" id="PTHR13062">
    <property type="entry name" value="COLLAGENASE"/>
    <property type="match status" value="1"/>
</dbReference>
<keyword evidence="14" id="KW-1185">Reference proteome</keyword>
<dbReference type="Pfam" id="PF20774">
    <property type="entry name" value="InhA-like_VEG"/>
    <property type="match status" value="1"/>
</dbReference>
<proteinExistence type="predicted"/>
<feature type="chain" id="PRO_5003835711" evidence="10">
    <location>
        <begin position="28"/>
        <end position="785"/>
    </location>
</feature>
<evidence type="ECO:0000256" key="5">
    <source>
        <dbReference type="ARBA" id="ARBA00022723"/>
    </source>
</evidence>
<evidence type="ECO:0000256" key="1">
    <source>
        <dbReference type="ARBA" id="ARBA00001947"/>
    </source>
</evidence>
<dbReference type="GO" id="GO:0005576">
    <property type="term" value="C:extracellular region"/>
    <property type="evidence" value="ECO:0007669"/>
    <property type="project" value="UniProtKB-SubCell"/>
</dbReference>
<dbReference type="Pfam" id="PF05547">
    <property type="entry name" value="Peptidase_M6"/>
    <property type="match status" value="1"/>
</dbReference>